<feature type="compositionally biased region" description="Polar residues" evidence="1">
    <location>
        <begin position="11"/>
        <end position="22"/>
    </location>
</feature>
<dbReference type="GO" id="GO:0000272">
    <property type="term" value="P:polysaccharide catabolic process"/>
    <property type="evidence" value="ECO:0007669"/>
    <property type="project" value="InterPro"/>
</dbReference>
<gene>
    <name evidence="2" type="primary">agaA_3</name>
    <name evidence="2" type="ORF">CA13_37400</name>
</gene>
<dbReference type="Gene3D" id="3.40.390.10">
    <property type="entry name" value="Collagenase (Catalytic Domain)"/>
    <property type="match status" value="1"/>
</dbReference>
<name>A0A5C5Z4M5_9BACT</name>
<dbReference type="InterPro" id="IPR024079">
    <property type="entry name" value="MetalloPept_cat_dom_sf"/>
</dbReference>
<dbReference type="Gene3D" id="2.60.40.3440">
    <property type="match status" value="1"/>
</dbReference>
<dbReference type="Gene3D" id="1.10.1330.10">
    <property type="entry name" value="Dockerin domain"/>
    <property type="match status" value="1"/>
</dbReference>
<comment type="caution">
    <text evidence="2">The sequence shown here is derived from an EMBL/GenBank/DDBJ whole genome shotgun (WGS) entry which is preliminary data.</text>
</comment>
<dbReference type="SUPFAM" id="SSF63446">
    <property type="entry name" value="Type I dockerin domain"/>
    <property type="match status" value="1"/>
</dbReference>
<keyword evidence="2" id="KW-0326">Glycosidase</keyword>
<evidence type="ECO:0000256" key="1">
    <source>
        <dbReference type="SAM" id="MobiDB-lite"/>
    </source>
</evidence>
<sequence length="1422" mass="151456">MFMLNPRNNRHSSSAFRKAESGQSQRLRKRKFGYFQALEARQLLTTLLVDGFAVNCPEIETIQAGVESVTIPASDLVVSVSNNDAIEQSLESQSVVSTDKKDSNDQVDALALPSDLPSSFSVSIEYSGERLTLHLEKNSIFGENTRFLVDNGSGTLVQVDAGADRSYLGKVVEHPEFDVSALLTAEGLKANIIRPNQNSLTIEPLENSSPSGIHKISVAEGVDFDDECDHDENHDDEVAAAMAVDPSVDANATPIVSSNYSEVTSSTIPSTSAAMSSGATLPPTKVMDVLEYEIGVEIGSAALLNNYSGTTVEQKVASAMAEAQKIPGNLDARYLRSAGIKYRLGTVIIRTGSDPFSVSNGNDSSGLSAFRNYWNNNPQEVGNTHDLAVYHVRSSPSGLAYVNSVGTSNRYALTASNGPSSWADGTLAHEFGHSWNLRHTSDSGFFYESKPRDNSGTDEAGGSEVFVSIMHGGGDHNIGRLASAEADEVYKIRNQKRSYGTPYTPGAVAPFGHNDTAVVSSSARILDVIANDYDVNNDVLDVQLLDTVSQKGGTISLSVGTGPGGRNEILYTAPAGVTGEDFFHYTVFDTSGKTDFGAVNITIPDPVTVDLTQTVYNYDPGTDTSPVFSGATRLTSGVQGEVFFSGGDVSGVDRGDISGVNAYNRDFIRGTSPATFNHRVVNGHYRVTLNMSDPTGSLDNMFVSGEGVTLASDIDRPVGTNATFNVEVDVVDGQLNLEFGDADTIDPAWAVTRIVVTQQYPFVDLTQTVYNYDPGTDTSPVFSGATRLAPVYQGEVYFSGGTVDAVDRGDLSGVNAYNRDFISGTAPATFNHRVINGQYRVTLNMSDPIVALDNMFVRGEGVTLASDIDRPIGTNTTFTVDVNVYDGQLNLEFGDADTVDPAWAVTRIVLTQQDVFEDPTVVNLTQTSYRYDVQPYGLSTFDSTYVPLTDKVNGDIYFTSSVASIDNGSAPGANGLNRDGIFITSGSMTLEHKVADGVYDVLVTVGDLNHAMDDMVVSAEAGAVVSTSMSTNANQYLNTFANGVAVSDGSLSLTFTAEGGTNDRFATTRIIITRTGDLPTPATIESRLLFYNNSDFDGNDSAANTADEGAIASDKQALLPGQNASFANYTSYSRGVNGIIIDIANLPASGLSADDFTLRVGNDSDTSTFTDLEIVPGFSRRTGEGANSSDRITLTLPDKAVVGKWLQVTVKANENTALETPDVFYFGNAPGEVGNSTDDTSVSNADVLKIRLNRTAGGTTVDSTSPYDINRDQIVSNADVLLARLGRTTSEAELKLITPSGASNFSSIVGVSALQATDTNADGVVSAMDALLVINHLSGSTNNTSGEETASQEKWSHLDVDGNGHVTALDALMVINEMNRSQTNPNSSVSQSPQAFDLALRDLQSEDEEDDIQLLDSRLDSV</sequence>
<dbReference type="SUPFAM" id="SSF55486">
    <property type="entry name" value="Metalloproteases ('zincins'), catalytic domain"/>
    <property type="match status" value="1"/>
</dbReference>
<organism evidence="2 3">
    <name type="scientific">Novipirellula herctigrandis</name>
    <dbReference type="NCBI Taxonomy" id="2527986"/>
    <lineage>
        <taxon>Bacteria</taxon>
        <taxon>Pseudomonadati</taxon>
        <taxon>Planctomycetota</taxon>
        <taxon>Planctomycetia</taxon>
        <taxon>Pirellulales</taxon>
        <taxon>Pirellulaceae</taxon>
        <taxon>Novipirellula</taxon>
    </lineage>
</organism>
<dbReference type="Proteomes" id="UP000315010">
    <property type="component" value="Unassembled WGS sequence"/>
</dbReference>
<dbReference type="PANTHER" id="PTHR11905:SF159">
    <property type="entry name" value="ADAM METALLOPROTEASE"/>
    <property type="match status" value="1"/>
</dbReference>
<feature type="region of interest" description="Disordered" evidence="1">
    <location>
        <begin position="1"/>
        <end position="22"/>
    </location>
</feature>
<accession>A0A5C5Z4M5</accession>
<evidence type="ECO:0000313" key="2">
    <source>
        <dbReference type="EMBL" id="TWT82278.1"/>
    </source>
</evidence>
<dbReference type="PANTHER" id="PTHR11905">
    <property type="entry name" value="ADAM A DISINTEGRIN AND METALLOPROTEASE DOMAIN"/>
    <property type="match status" value="1"/>
</dbReference>
<dbReference type="EC" id="3.2.1.81" evidence="2"/>
<dbReference type="SUPFAM" id="SSF49785">
    <property type="entry name" value="Galactose-binding domain-like"/>
    <property type="match status" value="3"/>
</dbReference>
<proteinExistence type="predicted"/>
<dbReference type="GO" id="GO:0008237">
    <property type="term" value="F:metallopeptidase activity"/>
    <property type="evidence" value="ECO:0007669"/>
    <property type="project" value="InterPro"/>
</dbReference>
<protein>
    <submittedName>
        <fullName evidence="2">Beta-agarase A</fullName>
        <ecNumber evidence="2">3.2.1.81</ecNumber>
    </submittedName>
</protein>
<dbReference type="GO" id="GO:0033916">
    <property type="term" value="F:beta-agarase activity"/>
    <property type="evidence" value="ECO:0007669"/>
    <property type="project" value="UniProtKB-EC"/>
</dbReference>
<dbReference type="OrthoDB" id="233860at2"/>
<dbReference type="InterPro" id="IPR002105">
    <property type="entry name" value="Dockerin_1_rpt"/>
</dbReference>
<reference evidence="2 3" key="1">
    <citation type="submission" date="2019-02" db="EMBL/GenBank/DDBJ databases">
        <title>Deep-cultivation of Planctomycetes and their phenomic and genomic characterization uncovers novel biology.</title>
        <authorList>
            <person name="Wiegand S."/>
            <person name="Jogler M."/>
            <person name="Boedeker C."/>
            <person name="Pinto D."/>
            <person name="Vollmers J."/>
            <person name="Rivas-Marin E."/>
            <person name="Kohn T."/>
            <person name="Peeters S.H."/>
            <person name="Heuer A."/>
            <person name="Rast P."/>
            <person name="Oberbeckmann S."/>
            <person name="Bunk B."/>
            <person name="Jeske O."/>
            <person name="Meyerdierks A."/>
            <person name="Storesund J.E."/>
            <person name="Kallscheuer N."/>
            <person name="Luecker S."/>
            <person name="Lage O.M."/>
            <person name="Pohl T."/>
            <person name="Merkel B.J."/>
            <person name="Hornburger P."/>
            <person name="Mueller R.-W."/>
            <person name="Bruemmer F."/>
            <person name="Labrenz M."/>
            <person name="Spormann A.M."/>
            <person name="Op Den Camp H."/>
            <person name="Overmann J."/>
            <person name="Amann R."/>
            <person name="Jetten M.S.M."/>
            <person name="Mascher T."/>
            <person name="Medema M.H."/>
            <person name="Devos D.P."/>
            <person name="Kaster A.-K."/>
            <person name="Ovreas L."/>
            <person name="Rohde M."/>
            <person name="Galperin M.Y."/>
            <person name="Jogler C."/>
        </authorList>
    </citation>
    <scope>NUCLEOTIDE SEQUENCE [LARGE SCALE GENOMIC DNA]</scope>
    <source>
        <strain evidence="2 3">CA13</strain>
    </source>
</reference>
<evidence type="ECO:0000313" key="3">
    <source>
        <dbReference type="Proteomes" id="UP000315010"/>
    </source>
</evidence>
<dbReference type="InterPro" id="IPR036439">
    <property type="entry name" value="Dockerin_dom_sf"/>
</dbReference>
<keyword evidence="2" id="KW-0378">Hydrolase</keyword>
<dbReference type="Pfam" id="PF00404">
    <property type="entry name" value="Dockerin_1"/>
    <property type="match status" value="1"/>
</dbReference>
<dbReference type="GO" id="GO:0006509">
    <property type="term" value="P:membrane protein ectodomain proteolysis"/>
    <property type="evidence" value="ECO:0007669"/>
    <property type="project" value="TreeGrafter"/>
</dbReference>
<dbReference type="Pfam" id="PF13688">
    <property type="entry name" value="Reprolysin_5"/>
    <property type="match status" value="1"/>
</dbReference>
<dbReference type="CDD" id="cd14256">
    <property type="entry name" value="Dockerin_I"/>
    <property type="match status" value="1"/>
</dbReference>
<dbReference type="Gene3D" id="2.60.120.430">
    <property type="entry name" value="Galactose-binding lectin"/>
    <property type="match status" value="3"/>
</dbReference>
<dbReference type="Pfam" id="PF17963">
    <property type="entry name" value="Big_9"/>
    <property type="match status" value="1"/>
</dbReference>
<dbReference type="EMBL" id="SJPJ01000001">
    <property type="protein sequence ID" value="TWT82278.1"/>
    <property type="molecule type" value="Genomic_DNA"/>
</dbReference>
<dbReference type="InterPro" id="IPR008979">
    <property type="entry name" value="Galactose-bd-like_sf"/>
</dbReference>
<keyword evidence="3" id="KW-1185">Reference proteome</keyword>